<comment type="caution">
    <text evidence="2">The sequence shown here is derived from an EMBL/GenBank/DDBJ whole genome shotgun (WGS) entry which is preliminary data.</text>
</comment>
<gene>
    <name evidence="2" type="ORF">HBA54_08170</name>
</gene>
<dbReference type="NCBIfam" id="NF041384">
    <property type="entry name" value="YHS_seleno_dom"/>
    <property type="match status" value="1"/>
</dbReference>
<name>A0A967C507_9PROT</name>
<accession>A0A967C507</accession>
<protein>
    <submittedName>
        <fullName evidence="2">YHS domain-containing protein</fullName>
    </submittedName>
</protein>
<organism evidence="2 3">
    <name type="scientific">Pelagibius litoralis</name>
    <dbReference type="NCBI Taxonomy" id="374515"/>
    <lineage>
        <taxon>Bacteria</taxon>
        <taxon>Pseudomonadati</taxon>
        <taxon>Pseudomonadota</taxon>
        <taxon>Alphaproteobacteria</taxon>
        <taxon>Rhodospirillales</taxon>
        <taxon>Rhodovibrionaceae</taxon>
        <taxon>Pelagibius</taxon>
    </lineage>
</organism>
<reference evidence="2" key="1">
    <citation type="submission" date="2020-03" db="EMBL/GenBank/DDBJ databases">
        <title>Genome of Pelagibius litoralis DSM 21314T.</title>
        <authorList>
            <person name="Wang G."/>
        </authorList>
    </citation>
    <scope>NUCLEOTIDE SEQUENCE</scope>
    <source>
        <strain evidence="2">DSM 21314</strain>
    </source>
</reference>
<dbReference type="InterPro" id="IPR007029">
    <property type="entry name" value="YHS_dom"/>
</dbReference>
<evidence type="ECO:0000313" key="2">
    <source>
        <dbReference type="EMBL" id="NIA68565.1"/>
    </source>
</evidence>
<evidence type="ECO:0000259" key="1">
    <source>
        <dbReference type="Pfam" id="PF04945"/>
    </source>
</evidence>
<feature type="domain" description="YHS" evidence="1">
    <location>
        <begin position="51"/>
        <end position="97"/>
    </location>
</feature>
<sequence>MVQKAVSRRGFGGLVMAAGLTAAALISARPAWAIDPVFTKGGLAIRGFDPVAYFTEGTPVEGKPLFTHRHDGALWQFASAANRDAFAADPERYAPQYGGYCAWAVSQGYTASIDPEAWRIEDGKLYLNYSKSVQRRWERDIPGNIVKADSNWPDIKTGG</sequence>
<dbReference type="InterPro" id="IPR006311">
    <property type="entry name" value="TAT_signal"/>
</dbReference>
<keyword evidence="3" id="KW-1185">Reference proteome</keyword>
<dbReference type="Pfam" id="PF04945">
    <property type="entry name" value="YHS"/>
    <property type="match status" value="1"/>
</dbReference>
<dbReference type="Proteomes" id="UP000761264">
    <property type="component" value="Unassembled WGS sequence"/>
</dbReference>
<proteinExistence type="predicted"/>
<dbReference type="EMBL" id="JAAQPH010000005">
    <property type="protein sequence ID" value="NIA68565.1"/>
    <property type="molecule type" value="Genomic_DNA"/>
</dbReference>
<evidence type="ECO:0000313" key="3">
    <source>
        <dbReference type="Proteomes" id="UP000761264"/>
    </source>
</evidence>
<dbReference type="PROSITE" id="PS51318">
    <property type="entry name" value="TAT"/>
    <property type="match status" value="1"/>
</dbReference>
<dbReference type="AlphaFoldDB" id="A0A967C507"/>